<evidence type="ECO:0000256" key="1">
    <source>
        <dbReference type="SAM" id="Phobius"/>
    </source>
</evidence>
<accession>A0A1F7YY47</accession>
<sequence>AYPPMPAIIAIPFVLVLRNFEQQWLAHLLGAGTAVIIYKLTLLITKNLPAQAGKKIAVWMGLLTAFGNVLWFLAATGSSWYLGQVSAAFFLTLAIYETLTKKRPLLMGIFLGAAYLSRVHTILSLPFFLYFVFKKRQRLSHFFAGLTPFLIFNALYNFARFGVLWDKGYMLISGVLNEPWYQLGLIHPSYIERHLRIIFTALPVLKDTFPYIFPPWSGLAIWLTTPAFLLALKAPFKKPVVRMSFLAIALIAVPILMHGTYGFAQFGYRFAVDVYPFLFLILIYALPKKLGKIHWLLLFLSILVNAWGVVWINKFGWVV</sequence>
<feature type="transmembrane region" description="Helical" evidence="1">
    <location>
        <begin position="270"/>
        <end position="286"/>
    </location>
</feature>
<keyword evidence="1" id="KW-0472">Membrane</keyword>
<organism evidence="2 3">
    <name type="scientific">Candidatus Woesebacteria bacterium RIFCSPHIGHO2_01_FULL_44_21</name>
    <dbReference type="NCBI Taxonomy" id="1802503"/>
    <lineage>
        <taxon>Bacteria</taxon>
        <taxon>Candidatus Woeseibacteriota</taxon>
    </lineage>
</organism>
<feature type="transmembrane region" description="Helical" evidence="1">
    <location>
        <begin position="56"/>
        <end position="74"/>
    </location>
</feature>
<protein>
    <recommendedName>
        <fullName evidence="4">Glycosyltransferase RgtA/B/C/D-like domain-containing protein</fullName>
    </recommendedName>
</protein>
<proteinExistence type="predicted"/>
<gene>
    <name evidence="2" type="ORF">A2803_05425</name>
</gene>
<feature type="transmembrane region" description="Helical" evidence="1">
    <location>
        <begin position="293"/>
        <end position="312"/>
    </location>
</feature>
<feature type="transmembrane region" description="Helical" evidence="1">
    <location>
        <begin position="106"/>
        <end position="133"/>
    </location>
</feature>
<dbReference type="AlphaFoldDB" id="A0A1F7YY47"/>
<feature type="non-terminal residue" evidence="2">
    <location>
        <position position="1"/>
    </location>
</feature>
<comment type="caution">
    <text evidence="2">The sequence shown here is derived from an EMBL/GenBank/DDBJ whole genome shotgun (WGS) entry which is preliminary data.</text>
</comment>
<dbReference type="Proteomes" id="UP000178870">
    <property type="component" value="Unassembled WGS sequence"/>
</dbReference>
<keyword evidence="1" id="KW-0812">Transmembrane</keyword>
<evidence type="ECO:0000313" key="2">
    <source>
        <dbReference type="EMBL" id="OGM31395.1"/>
    </source>
</evidence>
<name>A0A1F7YY47_9BACT</name>
<dbReference type="EMBL" id="MGGP01000026">
    <property type="protein sequence ID" value="OGM31395.1"/>
    <property type="molecule type" value="Genomic_DNA"/>
</dbReference>
<evidence type="ECO:0000313" key="3">
    <source>
        <dbReference type="Proteomes" id="UP000178870"/>
    </source>
</evidence>
<keyword evidence="1" id="KW-1133">Transmembrane helix</keyword>
<evidence type="ECO:0008006" key="4">
    <source>
        <dbReference type="Google" id="ProtNLM"/>
    </source>
</evidence>
<reference evidence="2 3" key="1">
    <citation type="journal article" date="2016" name="Nat. Commun.">
        <title>Thousands of microbial genomes shed light on interconnected biogeochemical processes in an aquifer system.</title>
        <authorList>
            <person name="Anantharaman K."/>
            <person name="Brown C.T."/>
            <person name="Hug L.A."/>
            <person name="Sharon I."/>
            <person name="Castelle C.J."/>
            <person name="Probst A.J."/>
            <person name="Thomas B.C."/>
            <person name="Singh A."/>
            <person name="Wilkins M.J."/>
            <person name="Karaoz U."/>
            <person name="Brodie E.L."/>
            <person name="Williams K.H."/>
            <person name="Hubbard S.S."/>
            <person name="Banfield J.F."/>
        </authorList>
    </citation>
    <scope>NUCLEOTIDE SEQUENCE [LARGE SCALE GENOMIC DNA]</scope>
</reference>
<feature type="transmembrane region" description="Helical" evidence="1">
    <location>
        <begin position="244"/>
        <end position="264"/>
    </location>
</feature>
<feature type="transmembrane region" description="Helical" evidence="1">
    <location>
        <begin position="139"/>
        <end position="156"/>
    </location>
</feature>
<feature type="transmembrane region" description="Helical" evidence="1">
    <location>
        <begin position="211"/>
        <end position="232"/>
    </location>
</feature>
<feature type="transmembrane region" description="Helical" evidence="1">
    <location>
        <begin position="24"/>
        <end position="44"/>
    </location>
</feature>